<reference evidence="1 2" key="1">
    <citation type="journal article" date="2020" name="Nature">
        <title>Six reference-quality genomes reveal evolution of bat adaptations.</title>
        <authorList>
            <person name="Jebb D."/>
            <person name="Huang Z."/>
            <person name="Pippel M."/>
            <person name="Hughes G.M."/>
            <person name="Lavrichenko K."/>
            <person name="Devanna P."/>
            <person name="Winkler S."/>
            <person name="Jermiin L.S."/>
            <person name="Skirmuntt E.C."/>
            <person name="Katzourakis A."/>
            <person name="Burkitt-Gray L."/>
            <person name="Ray D.A."/>
            <person name="Sullivan K.A.M."/>
            <person name="Roscito J.G."/>
            <person name="Kirilenko B.M."/>
            <person name="Davalos L.M."/>
            <person name="Corthals A.P."/>
            <person name="Power M.L."/>
            <person name="Jones G."/>
            <person name="Ransome R.D."/>
            <person name="Dechmann D.K.N."/>
            <person name="Locatelli A.G."/>
            <person name="Puechmaille S.J."/>
            <person name="Fedrigo O."/>
            <person name="Jarvis E.D."/>
            <person name="Hiller M."/>
            <person name="Vernes S.C."/>
            <person name="Myers E.W."/>
            <person name="Teeling E.C."/>
        </authorList>
    </citation>
    <scope>NUCLEOTIDE SEQUENCE [LARGE SCALE GENOMIC DNA]</scope>
    <source>
        <strain evidence="1">MRhiFer1</strain>
        <tissue evidence="1">Lung</tissue>
    </source>
</reference>
<dbReference type="Proteomes" id="UP000585614">
    <property type="component" value="Unassembled WGS sequence"/>
</dbReference>
<dbReference type="EMBL" id="JACAGC010000016">
    <property type="protein sequence ID" value="KAF6313009.1"/>
    <property type="molecule type" value="Genomic_DNA"/>
</dbReference>
<gene>
    <name evidence="1" type="ORF">mRhiFer1_008548</name>
</gene>
<protein>
    <submittedName>
        <fullName evidence="1">Uncharacterized protein</fullName>
    </submittedName>
</protein>
<name>A0A7J7UJE6_RHIFE</name>
<accession>A0A7J7UJE6</accession>
<organism evidence="1 2">
    <name type="scientific">Rhinolophus ferrumequinum</name>
    <name type="common">Greater horseshoe bat</name>
    <dbReference type="NCBI Taxonomy" id="59479"/>
    <lineage>
        <taxon>Eukaryota</taxon>
        <taxon>Metazoa</taxon>
        <taxon>Chordata</taxon>
        <taxon>Craniata</taxon>
        <taxon>Vertebrata</taxon>
        <taxon>Euteleostomi</taxon>
        <taxon>Mammalia</taxon>
        <taxon>Eutheria</taxon>
        <taxon>Laurasiatheria</taxon>
        <taxon>Chiroptera</taxon>
        <taxon>Yinpterochiroptera</taxon>
        <taxon>Rhinolophoidea</taxon>
        <taxon>Rhinolophidae</taxon>
        <taxon>Rhinolophinae</taxon>
        <taxon>Rhinolophus</taxon>
    </lineage>
</organism>
<evidence type="ECO:0000313" key="2">
    <source>
        <dbReference type="Proteomes" id="UP000585614"/>
    </source>
</evidence>
<evidence type="ECO:0000313" key="1">
    <source>
        <dbReference type="EMBL" id="KAF6313009.1"/>
    </source>
</evidence>
<dbReference type="AlphaFoldDB" id="A0A7J7UJE6"/>
<sequence>MCHPHLLSIYCANCFKELNASVLPFFFISEAFCLSTLSHLLNRKFSWGIVYMLNVLIDSVKPRCLILNTHVHQAEASLYPFSRQIEVGLFMAHLGEWSPSGKKVSPSCLRFLSVPSWRPCGPCDSTDT</sequence>
<proteinExistence type="predicted"/>
<comment type="caution">
    <text evidence="1">The sequence shown here is derived from an EMBL/GenBank/DDBJ whole genome shotgun (WGS) entry which is preliminary data.</text>
</comment>